<keyword evidence="2 3" id="KW-0694">RNA-binding</keyword>
<dbReference type="SUPFAM" id="SSF50249">
    <property type="entry name" value="Nucleic acid-binding proteins"/>
    <property type="match status" value="1"/>
</dbReference>
<dbReference type="InterPro" id="IPR012340">
    <property type="entry name" value="NA-bd_OB-fold"/>
</dbReference>
<organism evidence="5 6">
    <name type="scientific">Limosilactobacillus gastricus DSM 16045</name>
    <dbReference type="NCBI Taxonomy" id="1423749"/>
    <lineage>
        <taxon>Bacteria</taxon>
        <taxon>Bacillati</taxon>
        <taxon>Bacillota</taxon>
        <taxon>Bacilli</taxon>
        <taxon>Lactobacillales</taxon>
        <taxon>Lactobacillaceae</taxon>
        <taxon>Limosilactobacillus</taxon>
    </lineage>
</organism>
<dbReference type="InterPro" id="IPR002547">
    <property type="entry name" value="tRNA-bd_dom"/>
</dbReference>
<dbReference type="RefSeq" id="WP_056937190.1">
    <property type="nucleotide sequence ID" value="NZ_AZFN01000009.1"/>
</dbReference>
<dbReference type="PATRIC" id="fig|1423749.3.peg.1838"/>
<dbReference type="InterPro" id="IPR037154">
    <property type="entry name" value="YtpR-like_sf"/>
</dbReference>
<dbReference type="GO" id="GO:0000049">
    <property type="term" value="F:tRNA binding"/>
    <property type="evidence" value="ECO:0007669"/>
    <property type="project" value="UniProtKB-UniRule"/>
</dbReference>
<name>A0A0R1VHA8_9LACO</name>
<comment type="caution">
    <text evidence="5">The sequence shown here is derived from an EMBL/GenBank/DDBJ whole genome shotgun (WGS) entry which is preliminary data.</text>
</comment>
<evidence type="ECO:0000313" key="6">
    <source>
        <dbReference type="Proteomes" id="UP000051739"/>
    </source>
</evidence>
<sequence>MLISSYNQAGMGDVLVTMVAPTVGGQTVHKAGQVVQLTSSEDGSLLGYNFLAASELLPELTSQAAGQLFLTDDQVAKLNQAVQAAGFDQLLVADHDPKFVIGYVAEMEDHPKSDHLHITKVDVGDQQLQIVCGSPNIANHVKVIVAKPGAMMPSGQMIWPGELVGVPSFGMICAGRELNLANAPQQPGCVILPDDFGQAGDAFDFEKGNQLFV</sequence>
<accession>A0A0R1VHA8</accession>
<dbReference type="PROSITE" id="PS50886">
    <property type="entry name" value="TRBD"/>
    <property type="match status" value="1"/>
</dbReference>
<keyword evidence="1 3" id="KW-0820">tRNA-binding</keyword>
<dbReference type="CDD" id="cd02796">
    <property type="entry name" value="tRNA_bind_bactPheRS"/>
    <property type="match status" value="1"/>
</dbReference>
<feature type="domain" description="TRNA-binding" evidence="4">
    <location>
        <begin position="93"/>
        <end position="204"/>
    </location>
</feature>
<dbReference type="Pfam" id="PF01588">
    <property type="entry name" value="tRNA_bind"/>
    <property type="match status" value="1"/>
</dbReference>
<proteinExistence type="predicted"/>
<evidence type="ECO:0000256" key="1">
    <source>
        <dbReference type="ARBA" id="ARBA00022555"/>
    </source>
</evidence>
<dbReference type="Proteomes" id="UP000051739">
    <property type="component" value="Unassembled WGS sequence"/>
</dbReference>
<keyword evidence="6" id="KW-1185">Reference proteome</keyword>
<dbReference type="EMBL" id="AZFN01000009">
    <property type="protein sequence ID" value="KRM02601.1"/>
    <property type="molecule type" value="Genomic_DNA"/>
</dbReference>
<dbReference type="Pfam" id="PF14794">
    <property type="entry name" value="DUF4479"/>
    <property type="match status" value="1"/>
</dbReference>
<evidence type="ECO:0000313" key="5">
    <source>
        <dbReference type="EMBL" id="KRM02601.1"/>
    </source>
</evidence>
<dbReference type="Gene3D" id="2.40.50.140">
    <property type="entry name" value="Nucleic acid-binding proteins"/>
    <property type="match status" value="1"/>
</dbReference>
<reference evidence="5 6" key="1">
    <citation type="journal article" date="2015" name="Genome Announc.">
        <title>Expanding the biotechnology potential of lactobacilli through comparative genomics of 213 strains and associated genera.</title>
        <authorList>
            <person name="Sun Z."/>
            <person name="Harris H.M."/>
            <person name="McCann A."/>
            <person name="Guo C."/>
            <person name="Argimon S."/>
            <person name="Zhang W."/>
            <person name="Yang X."/>
            <person name="Jeffery I.B."/>
            <person name="Cooney J.C."/>
            <person name="Kagawa T.F."/>
            <person name="Liu W."/>
            <person name="Song Y."/>
            <person name="Salvetti E."/>
            <person name="Wrobel A."/>
            <person name="Rasinkangas P."/>
            <person name="Parkhill J."/>
            <person name="Rea M.C."/>
            <person name="O'Sullivan O."/>
            <person name="Ritari J."/>
            <person name="Douillard F.P."/>
            <person name="Paul Ross R."/>
            <person name="Yang R."/>
            <person name="Briner A.E."/>
            <person name="Felis G.E."/>
            <person name="de Vos W.M."/>
            <person name="Barrangou R."/>
            <person name="Klaenhammer T.R."/>
            <person name="Caufield P.W."/>
            <person name="Cui Y."/>
            <person name="Zhang H."/>
            <person name="O'Toole P.W."/>
        </authorList>
    </citation>
    <scope>NUCLEOTIDE SEQUENCE [LARGE SCALE GENOMIC DNA]</scope>
    <source>
        <strain evidence="5 6">DSM 16045</strain>
    </source>
</reference>
<dbReference type="AlphaFoldDB" id="A0A0R1VHA8"/>
<evidence type="ECO:0000259" key="4">
    <source>
        <dbReference type="PROSITE" id="PS50886"/>
    </source>
</evidence>
<dbReference type="InterPro" id="IPR033714">
    <property type="entry name" value="tRNA_bind_bactPheRS"/>
</dbReference>
<protein>
    <submittedName>
        <fullName evidence="5">EMAP domain-containing protein</fullName>
    </submittedName>
</protein>
<evidence type="ECO:0000256" key="2">
    <source>
        <dbReference type="ARBA" id="ARBA00022884"/>
    </source>
</evidence>
<dbReference type="NCBIfam" id="NF045760">
    <property type="entry name" value="YtpR"/>
    <property type="match status" value="1"/>
</dbReference>
<dbReference type="Gene3D" id="3.30.1940.10">
    <property type="entry name" value="YtpR-like"/>
    <property type="match status" value="1"/>
</dbReference>
<gene>
    <name evidence="5" type="ORF">FC60_GL001777</name>
</gene>
<dbReference type="InterPro" id="IPR027855">
    <property type="entry name" value="DUF4479"/>
</dbReference>
<evidence type="ECO:0000256" key="3">
    <source>
        <dbReference type="PROSITE-ProRule" id="PRU00209"/>
    </source>
</evidence>